<feature type="region of interest" description="Disordered" evidence="1">
    <location>
        <begin position="1066"/>
        <end position="1097"/>
    </location>
</feature>
<gene>
    <name evidence="4" type="ORF">M0813_04846</name>
</gene>
<comment type="caution">
    <text evidence="4">The sequence shown here is derived from an EMBL/GenBank/DDBJ whole genome shotgun (WGS) entry which is preliminary data.</text>
</comment>
<accession>A0ABQ8XI77</accession>
<dbReference type="InterPro" id="IPR016024">
    <property type="entry name" value="ARM-type_fold"/>
</dbReference>
<dbReference type="Gene3D" id="1.25.10.10">
    <property type="entry name" value="Leucine-rich Repeat Variant"/>
    <property type="match status" value="2"/>
</dbReference>
<dbReference type="InterPro" id="IPR013598">
    <property type="entry name" value="Exportin-1/Importin-b-like"/>
</dbReference>
<dbReference type="PANTHER" id="PTHR11223">
    <property type="entry name" value="EXPORTIN 1/5"/>
    <property type="match status" value="1"/>
</dbReference>
<dbReference type="InterPro" id="IPR011989">
    <property type="entry name" value="ARM-like"/>
</dbReference>
<dbReference type="InterPro" id="IPR045478">
    <property type="entry name" value="Exportin-5_C"/>
</dbReference>
<feature type="region of interest" description="Disordered" evidence="1">
    <location>
        <begin position="533"/>
        <end position="553"/>
    </location>
</feature>
<dbReference type="Pfam" id="PF19273">
    <property type="entry name" value="Exportin-5"/>
    <property type="match status" value="1"/>
</dbReference>
<name>A0ABQ8XI77_9EUKA</name>
<reference evidence="4" key="1">
    <citation type="submission" date="2022-08" db="EMBL/GenBank/DDBJ databases">
        <title>Novel sulfate-reducing endosymbionts in the free-living metamonad Anaeramoeba.</title>
        <authorList>
            <person name="Jerlstrom-Hultqvist J."/>
            <person name="Cepicka I."/>
            <person name="Gallot-Lavallee L."/>
            <person name="Salas-Leiva D."/>
            <person name="Curtis B.A."/>
            <person name="Zahonova K."/>
            <person name="Pipaliya S."/>
            <person name="Dacks J."/>
            <person name="Roger A.J."/>
        </authorList>
    </citation>
    <scope>NUCLEOTIDE SEQUENCE</scope>
    <source>
        <strain evidence="4">Schooner1</strain>
    </source>
</reference>
<sequence length="1302" mass="153279">MSQQEIEKLVESIEIQSYPNISQEARLESLELLENFKQTNNIEVSVYLYSTHNYLPTVRHFGLHCLEYTIRNHWESSKEFQKQIREEILHIFTNTKNLLEEERYIKQKVVSLVGEIAKRVWPQEWPKLFQELTNIFELSETQRELCLIFLRSFCEEIFGAVEYGDLSYKRRVDLKHNLRKEINGVFKNIITPSIETFYEEVMTTEDEERKMISFKIVQAAIKSLTSILEWSPISIVLREGFLNAFVGLLTINEFRLDTAECLWCLGKNRLNEINRIRTGKINYKPIPREHKNKILQLSNELYEFYTESFEPDNNSFQFEQKFASAVVTITEGFANLFSTSSKSPKEQLASASKFFKLLFELSGHNSIIICVIISPFWSFLFKKQYRNDQIPHITLSPAICEEIISNVFEISFENLSKFNNSILMNGAQQNEYQDLSQIFGFKDLLQEYKDNLFLTFQNITLRRPNHIVNLVINKLIQLFQTKPDYNDNELLLNGKYLLEIHPWISNIRSVIQLAQGVLSGIYKLKKTEEINNYKNNQRQSNQSNQRYGRHNSRYNKKYDRYNTKYDNNNQNDNYQDEKLKFLKSNTVDNINELLKALIEYDTQDPLILSCIIESIILWNFYFSLNKKYVRTIYEKLFGLVIFTTGNQSGLLEVTKNMRLISAKSLVTISKSSPSNFVTDLQTFYDTYRDMVRNDQLLEQEKIYIESSFAEISNNFYKFDQQQLVIDEILNDTVAALNNENLTETLYDHNLFLKFIGLVEFENENLQKQAIENRSLLLNVLTKVNKILSLLKHLNGFKKTDKEVNKMLIRESKSRQSKSVDRYFRIANPLIVKHFTKIMPVLGLIIKSINYCFTQEATLVISNKIIHCLSPIPGIELERGSFCYNIGTTEQWINKKDLKTFIQRGTIPENHDPLGVYQCSLAYWLHLIRKRVYKLIWIATRLNNNEFYQIKELKTFVQEYLFAYVESMNTSDLAFFIQNAITPFFLNVPVENFETVIPPLFGSIFDFLKGKLEEGWSNIFDLETGELAEEQSENDIYVDEMLLDLSFSIISILGKIFSYSINDHSQRNTQRNTQRNNQTLFKNNNNNSRNSGSGSNSKYSRWIKQKKLLIQKIFDEDDLASPILSIMLLLIKVPNSICLDHTIKIFNRIFIFLNNNKFNNFLYHMLLTTAIEALTFKKQKEDLKNLINFINKIYDISQKSRKGDFFKIISQLPKVEKEDMDNLKYNLNNSKSMKGRYYKFIEFFETIIGHSLFGATKTRVIDNPNRKNKNRDFRIASRRGLNNRHIPKRAHYRKKFKRGRTRW</sequence>
<dbReference type="PANTHER" id="PTHR11223:SF3">
    <property type="entry name" value="EXPORTIN-5"/>
    <property type="match status" value="1"/>
</dbReference>
<dbReference type="InterPro" id="IPR045065">
    <property type="entry name" value="XPO1/5"/>
</dbReference>
<evidence type="ECO:0000256" key="1">
    <source>
        <dbReference type="SAM" id="MobiDB-lite"/>
    </source>
</evidence>
<feature type="domain" description="Exportin-5 C-terminal" evidence="3">
    <location>
        <begin position="583"/>
        <end position="1251"/>
    </location>
</feature>
<evidence type="ECO:0000313" key="4">
    <source>
        <dbReference type="EMBL" id="KAJ6232326.1"/>
    </source>
</evidence>
<evidence type="ECO:0000313" key="5">
    <source>
        <dbReference type="Proteomes" id="UP001150062"/>
    </source>
</evidence>
<dbReference type="Proteomes" id="UP001150062">
    <property type="component" value="Unassembled WGS sequence"/>
</dbReference>
<feature type="domain" description="Exportin-1/Importin-beta-like" evidence="2">
    <location>
        <begin position="102"/>
        <end position="262"/>
    </location>
</feature>
<proteinExistence type="predicted"/>
<keyword evidence="5" id="KW-1185">Reference proteome</keyword>
<protein>
    <submittedName>
        <fullName evidence="4">Exportin-5</fullName>
    </submittedName>
</protein>
<feature type="compositionally biased region" description="Low complexity" evidence="1">
    <location>
        <begin position="533"/>
        <end position="546"/>
    </location>
</feature>
<evidence type="ECO:0000259" key="2">
    <source>
        <dbReference type="Pfam" id="PF08389"/>
    </source>
</evidence>
<organism evidence="4 5">
    <name type="scientific">Anaeramoeba flamelloides</name>
    <dbReference type="NCBI Taxonomy" id="1746091"/>
    <lineage>
        <taxon>Eukaryota</taxon>
        <taxon>Metamonada</taxon>
        <taxon>Anaeramoebidae</taxon>
        <taxon>Anaeramoeba</taxon>
    </lineage>
</organism>
<dbReference type="SUPFAM" id="SSF48371">
    <property type="entry name" value="ARM repeat"/>
    <property type="match status" value="1"/>
</dbReference>
<dbReference type="Pfam" id="PF08389">
    <property type="entry name" value="Xpo1"/>
    <property type="match status" value="1"/>
</dbReference>
<evidence type="ECO:0000259" key="3">
    <source>
        <dbReference type="Pfam" id="PF19273"/>
    </source>
</evidence>
<dbReference type="EMBL" id="JAOAOG010000292">
    <property type="protein sequence ID" value="KAJ6232326.1"/>
    <property type="molecule type" value="Genomic_DNA"/>
</dbReference>